<dbReference type="SMART" id="SM00345">
    <property type="entry name" value="HTH_GNTR"/>
    <property type="match status" value="1"/>
</dbReference>
<dbReference type="InterPro" id="IPR008920">
    <property type="entry name" value="TF_FadR/GntR_C"/>
</dbReference>
<dbReference type="InterPro" id="IPR000524">
    <property type="entry name" value="Tscrpt_reg_HTH_GntR"/>
</dbReference>
<dbReference type="Pfam" id="PF00392">
    <property type="entry name" value="GntR"/>
    <property type="match status" value="1"/>
</dbReference>
<protein>
    <submittedName>
        <fullName evidence="6">FadR/GntR family transcriptional regulator</fullName>
    </submittedName>
</protein>
<proteinExistence type="predicted"/>
<dbReference type="InterPro" id="IPR036390">
    <property type="entry name" value="WH_DNA-bd_sf"/>
</dbReference>
<accession>A0ABW1QS55</accession>
<reference evidence="7" key="1">
    <citation type="journal article" date="2019" name="Int. J. Syst. Evol. Microbiol.">
        <title>The Global Catalogue of Microorganisms (GCM) 10K type strain sequencing project: providing services to taxonomists for standard genome sequencing and annotation.</title>
        <authorList>
            <consortium name="The Broad Institute Genomics Platform"/>
            <consortium name="The Broad Institute Genome Sequencing Center for Infectious Disease"/>
            <person name="Wu L."/>
            <person name="Ma J."/>
        </authorList>
    </citation>
    <scope>NUCLEOTIDE SEQUENCE [LARGE SCALE GENOMIC DNA]</scope>
    <source>
        <strain evidence="7">DFY28</strain>
    </source>
</reference>
<dbReference type="SUPFAM" id="SSF46785">
    <property type="entry name" value="Winged helix' DNA-binding domain"/>
    <property type="match status" value="1"/>
</dbReference>
<dbReference type="PANTHER" id="PTHR43537:SF44">
    <property type="entry name" value="GNTR FAMILY REGULATORY PROTEIN"/>
    <property type="match status" value="1"/>
</dbReference>
<sequence length="242" mass="26934">MHGRLVEAIGSGIALGLVTGLLDLDEIAERYAVSRSSIREALRTLAAKGMVVARPKSGTRVTAPEEWAMLDEQVIRWRAAGSERFTQLHHSLELRERLEPLAARRIAVAGSPEHVAALQRATRAIAAAVDANDSTAMMHADTDFHRALYLGSDNPLLWQLAGTVHACLRVPDFLRFERFSPDTLPRHEELLHAVESRDAERAEDACERLVALSRRLFTQAHHQSVETARLSRPTQYDGRVPE</sequence>
<feature type="region of interest" description="Disordered" evidence="4">
    <location>
        <begin position="223"/>
        <end position="242"/>
    </location>
</feature>
<dbReference type="PRINTS" id="PR00035">
    <property type="entry name" value="HTHGNTR"/>
</dbReference>
<evidence type="ECO:0000313" key="6">
    <source>
        <dbReference type="EMBL" id="MFC6152314.1"/>
    </source>
</evidence>
<dbReference type="Proteomes" id="UP001596098">
    <property type="component" value="Unassembled WGS sequence"/>
</dbReference>
<evidence type="ECO:0000256" key="1">
    <source>
        <dbReference type="ARBA" id="ARBA00023015"/>
    </source>
</evidence>
<gene>
    <name evidence="6" type="ORF">ACFPWU_01375</name>
</gene>
<evidence type="ECO:0000256" key="2">
    <source>
        <dbReference type="ARBA" id="ARBA00023125"/>
    </source>
</evidence>
<dbReference type="PANTHER" id="PTHR43537">
    <property type="entry name" value="TRANSCRIPTIONAL REGULATOR, GNTR FAMILY"/>
    <property type="match status" value="1"/>
</dbReference>
<dbReference type="Gene3D" id="1.20.120.530">
    <property type="entry name" value="GntR ligand-binding domain-like"/>
    <property type="match status" value="1"/>
</dbReference>
<feature type="domain" description="HTH gntR-type" evidence="5">
    <location>
        <begin position="1"/>
        <end position="64"/>
    </location>
</feature>
<evidence type="ECO:0000313" key="7">
    <source>
        <dbReference type="Proteomes" id="UP001596098"/>
    </source>
</evidence>
<evidence type="ECO:0000259" key="5">
    <source>
        <dbReference type="PROSITE" id="PS50949"/>
    </source>
</evidence>
<keyword evidence="7" id="KW-1185">Reference proteome</keyword>
<keyword evidence="2" id="KW-0238">DNA-binding</keyword>
<organism evidence="6 7">
    <name type="scientific">Nocardioides yefusunii</name>
    <dbReference type="NCBI Taxonomy" id="2500546"/>
    <lineage>
        <taxon>Bacteria</taxon>
        <taxon>Bacillati</taxon>
        <taxon>Actinomycetota</taxon>
        <taxon>Actinomycetes</taxon>
        <taxon>Propionibacteriales</taxon>
        <taxon>Nocardioidaceae</taxon>
        <taxon>Nocardioides</taxon>
    </lineage>
</organism>
<dbReference type="Gene3D" id="1.10.10.10">
    <property type="entry name" value="Winged helix-like DNA-binding domain superfamily/Winged helix DNA-binding domain"/>
    <property type="match status" value="1"/>
</dbReference>
<dbReference type="Pfam" id="PF07729">
    <property type="entry name" value="FCD"/>
    <property type="match status" value="1"/>
</dbReference>
<evidence type="ECO:0000256" key="3">
    <source>
        <dbReference type="ARBA" id="ARBA00023163"/>
    </source>
</evidence>
<dbReference type="InterPro" id="IPR036388">
    <property type="entry name" value="WH-like_DNA-bd_sf"/>
</dbReference>
<comment type="caution">
    <text evidence="6">The sequence shown here is derived from an EMBL/GenBank/DDBJ whole genome shotgun (WGS) entry which is preliminary data.</text>
</comment>
<dbReference type="RefSeq" id="WP_128220489.1">
    <property type="nucleotide sequence ID" value="NZ_CP034929.1"/>
</dbReference>
<dbReference type="EMBL" id="JBHSQI010000001">
    <property type="protein sequence ID" value="MFC6152314.1"/>
    <property type="molecule type" value="Genomic_DNA"/>
</dbReference>
<dbReference type="SUPFAM" id="SSF48008">
    <property type="entry name" value="GntR ligand-binding domain-like"/>
    <property type="match status" value="1"/>
</dbReference>
<evidence type="ECO:0000256" key="4">
    <source>
        <dbReference type="SAM" id="MobiDB-lite"/>
    </source>
</evidence>
<name>A0ABW1QS55_9ACTN</name>
<keyword evidence="3" id="KW-0804">Transcription</keyword>
<dbReference type="SMART" id="SM00895">
    <property type="entry name" value="FCD"/>
    <property type="match status" value="1"/>
</dbReference>
<dbReference type="InterPro" id="IPR011711">
    <property type="entry name" value="GntR_C"/>
</dbReference>
<dbReference type="PROSITE" id="PS50949">
    <property type="entry name" value="HTH_GNTR"/>
    <property type="match status" value="1"/>
</dbReference>
<keyword evidence="1" id="KW-0805">Transcription regulation</keyword>